<proteinExistence type="predicted"/>
<dbReference type="Proteomes" id="UP000007382">
    <property type="component" value="Chromosome"/>
</dbReference>
<evidence type="ECO:0000259" key="1">
    <source>
        <dbReference type="Pfam" id="PF00156"/>
    </source>
</evidence>
<dbReference type="PATRIC" id="fig|1162668.3.peg.1425"/>
<protein>
    <recommendedName>
        <fullName evidence="1">Phosphoribosyltransferase domain-containing protein</fullName>
    </recommendedName>
</protein>
<dbReference type="Gene3D" id="3.40.50.2020">
    <property type="match status" value="1"/>
</dbReference>
<dbReference type="EMBL" id="AP012342">
    <property type="protein sequence ID" value="BAM06911.1"/>
    <property type="molecule type" value="Genomic_DNA"/>
</dbReference>
<dbReference type="Gene3D" id="3.30.1310.20">
    <property type="entry name" value="PRTase-like"/>
    <property type="match status" value="1"/>
</dbReference>
<reference evidence="2 3" key="1">
    <citation type="journal article" date="2012" name="J. Bacteriol.">
        <title>Complete Genome Sequence of Leptospirillum ferrooxidans Strain C2-3, Isolated from a Fresh Volcanic Ash Deposit on the Island of Miyake, Japan.</title>
        <authorList>
            <person name="Fujimura R."/>
            <person name="Sato Y."/>
            <person name="Nishizawa T."/>
            <person name="Oshima K."/>
            <person name="Kim S.-W."/>
            <person name="Hattori M."/>
            <person name="Kamijo T."/>
            <person name="Ohta H."/>
        </authorList>
    </citation>
    <scope>NUCLEOTIDE SEQUENCE [LARGE SCALE GENOMIC DNA]</scope>
    <source>
        <strain evidence="2 3">C2-3</strain>
    </source>
</reference>
<reference evidence="3" key="2">
    <citation type="submission" date="2012-03" db="EMBL/GenBank/DDBJ databases">
        <title>The complete genome sequence of the pioneer microbe on fresh volcanic deposit, Leptospirillum ferrooxidans strain C2-3.</title>
        <authorList>
            <person name="Fujimura R."/>
            <person name="Sato Y."/>
            <person name="Nishizawa T."/>
            <person name="Nanba K."/>
            <person name="Oshima K."/>
            <person name="Hattori M."/>
            <person name="Kamijo T."/>
            <person name="Ohta H."/>
        </authorList>
    </citation>
    <scope>NUCLEOTIDE SEQUENCE [LARGE SCALE GENOMIC DNA]</scope>
    <source>
        <strain evidence="3">C2-3</strain>
    </source>
</reference>
<name>I0INR2_LEPFC</name>
<dbReference type="InterPro" id="IPR000836">
    <property type="entry name" value="PRTase_dom"/>
</dbReference>
<feature type="domain" description="Phosphoribosyltransferase" evidence="1">
    <location>
        <begin position="10"/>
        <end position="187"/>
    </location>
</feature>
<dbReference type="RefSeq" id="WP_014449400.1">
    <property type="nucleotide sequence ID" value="NC_017094.1"/>
</dbReference>
<evidence type="ECO:0000313" key="2">
    <source>
        <dbReference type="EMBL" id="BAM06911.1"/>
    </source>
</evidence>
<organism evidence="2 3">
    <name type="scientific">Leptospirillum ferrooxidans (strain C2-3)</name>
    <dbReference type="NCBI Taxonomy" id="1162668"/>
    <lineage>
        <taxon>Bacteria</taxon>
        <taxon>Pseudomonadati</taxon>
        <taxon>Nitrospirota</taxon>
        <taxon>Nitrospiria</taxon>
        <taxon>Nitrospirales</taxon>
        <taxon>Nitrospiraceae</taxon>
        <taxon>Leptospirillum</taxon>
    </lineage>
</organism>
<accession>I0INR2</accession>
<dbReference type="STRING" id="1162668.LFE_1226"/>
<evidence type="ECO:0000313" key="3">
    <source>
        <dbReference type="Proteomes" id="UP000007382"/>
    </source>
</evidence>
<keyword evidence="3" id="KW-1185">Reference proteome</keyword>
<sequence length="209" mass="22759">MALFSDRNDAAEKLSAELMSYKGRFPLIIAIPRGAVPMGEIIANRLSGELDIVLVRKIGAPGNPEFAIGSVDESGWAHLSGEPGSSPSYITMERNRQLAVIKDRRRIYTPFSKPIDRSGRIVIVVDDGLATGATMIAALHSILESHPSRLIVAIPVAARDALEKVREWADEVVCLSAPQDFGSVGQFYDAFPQVTDSEVCEIMGRTKKH</sequence>
<dbReference type="CDD" id="cd06223">
    <property type="entry name" value="PRTases_typeI"/>
    <property type="match status" value="1"/>
</dbReference>
<dbReference type="eggNOG" id="COG1926">
    <property type="taxonomic scope" value="Bacteria"/>
</dbReference>
<dbReference type="SUPFAM" id="SSF53271">
    <property type="entry name" value="PRTase-like"/>
    <property type="match status" value="1"/>
</dbReference>
<dbReference type="Pfam" id="PF00156">
    <property type="entry name" value="Pribosyltran"/>
    <property type="match status" value="1"/>
</dbReference>
<dbReference type="HOGENOM" id="CLU_083583_0_0_0"/>
<dbReference type="OrthoDB" id="9810066at2"/>
<gene>
    <name evidence="2" type="ordered locus">LFE_1226</name>
</gene>
<dbReference type="AlphaFoldDB" id="I0INR2"/>
<dbReference type="KEGG" id="lfc:LFE_1226"/>
<dbReference type="InterPro" id="IPR029057">
    <property type="entry name" value="PRTase-like"/>
</dbReference>